<proteinExistence type="inferred from homology"/>
<keyword evidence="3" id="KW-0408">Iron</keyword>
<organism evidence="5 6">
    <name type="scientific">Desulfosarcina ovata subsp. sediminis</name>
    <dbReference type="NCBI Taxonomy" id="885957"/>
    <lineage>
        <taxon>Bacteria</taxon>
        <taxon>Pseudomonadati</taxon>
        <taxon>Thermodesulfobacteriota</taxon>
        <taxon>Desulfobacteria</taxon>
        <taxon>Desulfobacterales</taxon>
        <taxon>Desulfosarcinaceae</taxon>
        <taxon>Desulfosarcina</taxon>
    </lineage>
</organism>
<dbReference type="PANTHER" id="PTHR30548:SF4">
    <property type="entry name" value="SUBUNIT OF OXYGEN-SENSITIVE 2-HYDROXYISOCAPROYL-COA DEHYDRATASE"/>
    <property type="match status" value="1"/>
</dbReference>
<name>A0A5K7ZJ29_9BACT</name>
<evidence type="ECO:0000256" key="4">
    <source>
        <dbReference type="ARBA" id="ARBA00023014"/>
    </source>
</evidence>
<dbReference type="Gene3D" id="3.40.50.11900">
    <property type="match status" value="1"/>
</dbReference>
<evidence type="ECO:0000313" key="5">
    <source>
        <dbReference type="EMBL" id="BBO81006.1"/>
    </source>
</evidence>
<dbReference type="InterPro" id="IPR010327">
    <property type="entry name" value="FldB/FldC_alpha/beta"/>
</dbReference>
<accession>A0A5K7ZJ29</accession>
<protein>
    <submittedName>
        <fullName evidence="5">2-hydroxyglutaryl-CoA dehydratase</fullName>
    </submittedName>
</protein>
<dbReference type="KEGG" id="dov:DSCO28_15720"/>
<dbReference type="NCBIfam" id="TIGR03191">
    <property type="entry name" value="benz_CoA_bzdO"/>
    <property type="match status" value="1"/>
</dbReference>
<dbReference type="EMBL" id="AP021876">
    <property type="protein sequence ID" value="BBO81006.1"/>
    <property type="molecule type" value="Genomic_DNA"/>
</dbReference>
<dbReference type="GO" id="GO:0051536">
    <property type="term" value="F:iron-sulfur cluster binding"/>
    <property type="evidence" value="ECO:0007669"/>
    <property type="project" value="UniProtKB-KW"/>
</dbReference>
<evidence type="ECO:0000313" key="6">
    <source>
        <dbReference type="Proteomes" id="UP000425960"/>
    </source>
</evidence>
<dbReference type="RefSeq" id="WP_173179187.1">
    <property type="nucleotide sequence ID" value="NZ_AP021876.1"/>
</dbReference>
<evidence type="ECO:0000256" key="1">
    <source>
        <dbReference type="ARBA" id="ARBA00005806"/>
    </source>
</evidence>
<dbReference type="Pfam" id="PF06050">
    <property type="entry name" value="HGD-D"/>
    <property type="match status" value="1"/>
</dbReference>
<dbReference type="GO" id="GO:0046872">
    <property type="term" value="F:metal ion binding"/>
    <property type="evidence" value="ECO:0007669"/>
    <property type="project" value="UniProtKB-KW"/>
</dbReference>
<dbReference type="PANTHER" id="PTHR30548">
    <property type="entry name" value="2-HYDROXYGLUTARYL-COA DEHYDRATASE, D-COMPONENT-RELATED"/>
    <property type="match status" value="1"/>
</dbReference>
<dbReference type="InterPro" id="IPR017604">
    <property type="entry name" value="Benzoyl-CoA_Rdtase_bzd_osu"/>
</dbReference>
<keyword evidence="4" id="KW-0411">Iron-sulfur</keyword>
<comment type="similarity">
    <text evidence="1">Belongs to the FldB/FldC dehydratase alpha/beta subunit family.</text>
</comment>
<sequence length="447" mass="51111">MELGLEVKYPTEPLKCWGKAKELRDKYYKGYATAHDNGGIRWSGGAAGLEAVMAGFGRDVFPLTGEPYGASIAFDKGFAARCHAAAEQAGYPRDLCAYMRNYWGSKLLNEYAFGGPFPEPDLYWQFHSCCSHGKWYQEAARIEGEDRPVFVTDCAIGPYFKLNEETGNYYSAPNENGIRYVVNQLHDHIAKLEAHLGRPFQDELLYEAAEHQFDNMTIWPEIVLLNQAVPAPLDQKSMFALYVLSALNKSSGEFCEFYRELRDEVKDRVDRGIAAVPTERARVMDDIQPPWGFLRIFRHLENYGCVCIGSFYSATLMFGWDISPEGNLIPKATPKQRGIEFKNRDECLWHLADFLVSNMWFNNMQDNGLKGWAMKKMYEQWHCDGIMIHYNRGCEGLSMGVAEQRLYLAENGIPVMNFEGNMGDEREFDETETKKRIDTFMETLGLK</sequence>
<dbReference type="Proteomes" id="UP000425960">
    <property type="component" value="Chromosome"/>
</dbReference>
<dbReference type="AlphaFoldDB" id="A0A5K7ZJ29"/>
<gene>
    <name evidence="5" type="ORF">DSCO28_15720</name>
</gene>
<evidence type="ECO:0000256" key="3">
    <source>
        <dbReference type="ARBA" id="ARBA00023004"/>
    </source>
</evidence>
<reference evidence="5 6" key="1">
    <citation type="submission" date="2019-11" db="EMBL/GenBank/DDBJ databases">
        <title>Comparative genomics of hydrocarbon-degrading Desulfosarcina strains.</title>
        <authorList>
            <person name="Watanabe M."/>
            <person name="Kojima H."/>
            <person name="Fukui M."/>
        </authorList>
    </citation>
    <scope>NUCLEOTIDE SEQUENCE [LARGE SCALE GENOMIC DNA]</scope>
    <source>
        <strain evidence="5 6">28bB2T</strain>
    </source>
</reference>
<evidence type="ECO:0000256" key="2">
    <source>
        <dbReference type="ARBA" id="ARBA00022723"/>
    </source>
</evidence>
<keyword evidence="2" id="KW-0479">Metal-binding</keyword>